<sequence>MMNAKNKEKYNQYFTNIEIAKFMASLVNLDKEKREINILDPGAGEGILGIEAVEYIVSNSNISTISLTAYEIDKVLSTILKSDYERLKQDLALRGIAFKYKVSNRDFLNVVSERMKSHFDLVIMNPPYEKIAKNSKEYKAMEKQGYSKTNLYSSFIEKSLDFLKEEGQLIAIIPRSFANGTYFSSFRENVFSNSNLTNIHLFETRKLFTDVLQENIIIKTEKKAAEKNSDVIISYSIDNDVLENSESVTLKNHEIIDVKKKFQLRIMKDNQDFEIMRNIHALPCKLQDLKLEVSTGPIVDFREGRDFKRSDFELFTVPYLFPEHFNLATKMLNWPRYPINKANYIINDDAIRSKLRKNGNYILVKRFSSKEETRRINAALWLSNFTEEELVGFDNKVNYYHFNKEGLDLDIAKGVCLYLNSTIVDRYFRQVSGNTQVNVSDLRNLNYPDRESLIAIGNQWNLGGDISQDAIDDLINNRIF</sequence>
<dbReference type="InterPro" id="IPR050953">
    <property type="entry name" value="N4_N6_ade-DNA_methylase"/>
</dbReference>
<proteinExistence type="predicted"/>
<organism evidence="9 10">
    <name type="scientific">Enterococcus florum</name>
    <dbReference type="NCBI Taxonomy" id="2480627"/>
    <lineage>
        <taxon>Bacteria</taxon>
        <taxon>Bacillati</taxon>
        <taxon>Bacillota</taxon>
        <taxon>Bacilli</taxon>
        <taxon>Lactobacillales</taxon>
        <taxon>Enterococcaceae</taxon>
        <taxon>Enterococcus</taxon>
    </lineage>
</organism>
<dbReference type="InterPro" id="IPR011639">
    <property type="entry name" value="MethylTrfase_TaqI-like_dom"/>
</dbReference>
<dbReference type="PRINTS" id="PR00507">
    <property type="entry name" value="N12N6MTFRASE"/>
</dbReference>
<dbReference type="SUPFAM" id="SSF53335">
    <property type="entry name" value="S-adenosyl-L-methionine-dependent methyltransferases"/>
    <property type="match status" value="1"/>
</dbReference>
<dbReference type="GO" id="GO:0032259">
    <property type="term" value="P:methylation"/>
    <property type="evidence" value="ECO:0007669"/>
    <property type="project" value="UniProtKB-KW"/>
</dbReference>
<comment type="catalytic activity">
    <reaction evidence="7">
        <text>a 2'-deoxyadenosine in DNA + S-adenosyl-L-methionine = an N(6)-methyl-2'-deoxyadenosine in DNA + S-adenosyl-L-homocysteine + H(+)</text>
        <dbReference type="Rhea" id="RHEA:15197"/>
        <dbReference type="Rhea" id="RHEA-COMP:12418"/>
        <dbReference type="Rhea" id="RHEA-COMP:12419"/>
        <dbReference type="ChEBI" id="CHEBI:15378"/>
        <dbReference type="ChEBI" id="CHEBI:57856"/>
        <dbReference type="ChEBI" id="CHEBI:59789"/>
        <dbReference type="ChEBI" id="CHEBI:90615"/>
        <dbReference type="ChEBI" id="CHEBI:90616"/>
        <dbReference type="EC" id="2.1.1.72"/>
    </reaction>
</comment>
<gene>
    <name evidence="9" type="ORF">NRIC_16290</name>
</gene>
<dbReference type="Gene3D" id="3.40.50.150">
    <property type="entry name" value="Vaccinia Virus protein VP39"/>
    <property type="match status" value="1"/>
</dbReference>
<protein>
    <recommendedName>
        <fullName evidence="1">site-specific DNA-methyltransferase (adenine-specific)</fullName>
        <ecNumber evidence="1">2.1.1.72</ecNumber>
    </recommendedName>
</protein>
<evidence type="ECO:0000313" key="10">
    <source>
        <dbReference type="Proteomes" id="UP000290567"/>
    </source>
</evidence>
<dbReference type="Proteomes" id="UP000290567">
    <property type="component" value="Unassembled WGS sequence"/>
</dbReference>
<dbReference type="PANTHER" id="PTHR33841:SF6">
    <property type="entry name" value="TYPE II METHYLTRANSFERASE M.HINDII"/>
    <property type="match status" value="1"/>
</dbReference>
<dbReference type="RefSeq" id="WP_146622194.1">
    <property type="nucleotide sequence ID" value="NZ_BJCC01000013.1"/>
</dbReference>
<dbReference type="EC" id="2.1.1.72" evidence="1"/>
<comment type="caution">
    <text evidence="9">The sequence shown here is derived from an EMBL/GenBank/DDBJ whole genome shotgun (WGS) entry which is preliminary data.</text>
</comment>
<keyword evidence="6" id="KW-0238">DNA-binding</keyword>
<dbReference type="InterPro" id="IPR002052">
    <property type="entry name" value="DNA_methylase_N6_adenine_CS"/>
</dbReference>
<keyword evidence="4" id="KW-0949">S-adenosyl-L-methionine</keyword>
<dbReference type="Pfam" id="PF07669">
    <property type="entry name" value="Eco57I"/>
    <property type="match status" value="1"/>
</dbReference>
<keyword evidence="2" id="KW-0489">Methyltransferase</keyword>
<keyword evidence="3" id="KW-0808">Transferase</keyword>
<evidence type="ECO:0000256" key="5">
    <source>
        <dbReference type="ARBA" id="ARBA00022747"/>
    </source>
</evidence>
<reference evidence="10" key="1">
    <citation type="submission" date="2019-02" db="EMBL/GenBank/DDBJ databases">
        <title>Draft genome sequence of Enterococcus sp. Gos25-1.</title>
        <authorList>
            <person name="Tanaka N."/>
            <person name="Shiwa Y."/>
            <person name="Fujita N."/>
        </authorList>
    </citation>
    <scope>NUCLEOTIDE SEQUENCE [LARGE SCALE GENOMIC DNA]</scope>
    <source>
        <strain evidence="10">Gos25-1</strain>
    </source>
</reference>
<dbReference type="GO" id="GO:0003677">
    <property type="term" value="F:DNA binding"/>
    <property type="evidence" value="ECO:0007669"/>
    <property type="project" value="UniProtKB-KW"/>
</dbReference>
<evidence type="ECO:0000256" key="7">
    <source>
        <dbReference type="ARBA" id="ARBA00047942"/>
    </source>
</evidence>
<dbReference type="EMBL" id="BJCC01000013">
    <property type="protein sequence ID" value="GCF93738.1"/>
    <property type="molecule type" value="Genomic_DNA"/>
</dbReference>
<evidence type="ECO:0000313" key="9">
    <source>
        <dbReference type="EMBL" id="GCF93738.1"/>
    </source>
</evidence>
<evidence type="ECO:0000259" key="8">
    <source>
        <dbReference type="Pfam" id="PF07669"/>
    </source>
</evidence>
<dbReference type="PANTHER" id="PTHR33841">
    <property type="entry name" value="DNA METHYLTRANSFERASE YEEA-RELATED"/>
    <property type="match status" value="1"/>
</dbReference>
<evidence type="ECO:0000256" key="6">
    <source>
        <dbReference type="ARBA" id="ARBA00023125"/>
    </source>
</evidence>
<dbReference type="PROSITE" id="PS00092">
    <property type="entry name" value="N6_MTASE"/>
    <property type="match status" value="1"/>
</dbReference>
<dbReference type="InterPro" id="IPR029063">
    <property type="entry name" value="SAM-dependent_MTases_sf"/>
</dbReference>
<evidence type="ECO:0000256" key="4">
    <source>
        <dbReference type="ARBA" id="ARBA00022691"/>
    </source>
</evidence>
<dbReference type="AlphaFoldDB" id="A0A4P5PCN8"/>
<keyword evidence="10" id="KW-1185">Reference proteome</keyword>
<feature type="domain" description="Type II methyltransferase M.TaqI-like" evidence="8">
    <location>
        <begin position="76"/>
        <end position="208"/>
    </location>
</feature>
<keyword evidence="5" id="KW-0680">Restriction system</keyword>
<accession>A0A4P5PCN8</accession>
<dbReference type="GO" id="GO:0009307">
    <property type="term" value="P:DNA restriction-modification system"/>
    <property type="evidence" value="ECO:0007669"/>
    <property type="project" value="UniProtKB-KW"/>
</dbReference>
<evidence type="ECO:0000256" key="2">
    <source>
        <dbReference type="ARBA" id="ARBA00022603"/>
    </source>
</evidence>
<evidence type="ECO:0000256" key="3">
    <source>
        <dbReference type="ARBA" id="ARBA00022679"/>
    </source>
</evidence>
<evidence type="ECO:0000256" key="1">
    <source>
        <dbReference type="ARBA" id="ARBA00011900"/>
    </source>
</evidence>
<dbReference type="CDD" id="cd02440">
    <property type="entry name" value="AdoMet_MTases"/>
    <property type="match status" value="1"/>
</dbReference>
<dbReference type="OrthoDB" id="9815272at2"/>
<name>A0A4P5PCN8_9ENTE</name>
<dbReference type="GO" id="GO:0009007">
    <property type="term" value="F:site-specific DNA-methyltransferase (adenine-specific) activity"/>
    <property type="evidence" value="ECO:0007669"/>
    <property type="project" value="UniProtKB-EC"/>
</dbReference>